<dbReference type="PANTHER" id="PTHR30244:SF34">
    <property type="entry name" value="DTDP-4-AMINO-4,6-DIDEOXYGALACTOSE TRANSAMINASE"/>
    <property type="match status" value="1"/>
</dbReference>
<evidence type="ECO:0000256" key="1">
    <source>
        <dbReference type="ARBA" id="ARBA00001933"/>
    </source>
</evidence>
<keyword evidence="6" id="KW-1185">Reference proteome</keyword>
<dbReference type="InterPro" id="IPR015421">
    <property type="entry name" value="PyrdxlP-dep_Trfase_major"/>
</dbReference>
<dbReference type="RefSeq" id="WP_203656395.1">
    <property type="nucleotide sequence ID" value="NZ_BAAAZM010000004.1"/>
</dbReference>
<keyword evidence="5" id="KW-0808">Transferase</keyword>
<evidence type="ECO:0000313" key="6">
    <source>
        <dbReference type="Proteomes" id="UP000612808"/>
    </source>
</evidence>
<dbReference type="GO" id="GO:0030170">
    <property type="term" value="F:pyridoxal phosphate binding"/>
    <property type="evidence" value="ECO:0007669"/>
    <property type="project" value="TreeGrafter"/>
</dbReference>
<keyword evidence="5" id="KW-0032">Aminotransferase</keyword>
<comment type="similarity">
    <text evidence="4">Belongs to the DegT/DnrJ/EryC1 family.</text>
</comment>
<protein>
    <submittedName>
        <fullName evidence="5">Aminotransferase DegT</fullName>
    </submittedName>
</protein>
<feature type="active site" description="Proton acceptor" evidence="2">
    <location>
        <position position="200"/>
    </location>
</feature>
<dbReference type="PANTHER" id="PTHR30244">
    <property type="entry name" value="TRANSAMINASE"/>
    <property type="match status" value="1"/>
</dbReference>
<keyword evidence="3 4" id="KW-0663">Pyridoxal phosphate</keyword>
<evidence type="ECO:0000256" key="3">
    <source>
        <dbReference type="PIRSR" id="PIRSR000390-2"/>
    </source>
</evidence>
<dbReference type="Gene3D" id="3.40.640.10">
    <property type="entry name" value="Type I PLP-dependent aspartate aminotransferase-like (Major domain)"/>
    <property type="match status" value="1"/>
</dbReference>
<dbReference type="GO" id="GO:0008483">
    <property type="term" value="F:transaminase activity"/>
    <property type="evidence" value="ECO:0007669"/>
    <property type="project" value="UniProtKB-KW"/>
</dbReference>
<dbReference type="InterPro" id="IPR000653">
    <property type="entry name" value="DegT/StrS_aminotransferase"/>
</dbReference>
<dbReference type="EMBL" id="BOMB01000010">
    <property type="protein sequence ID" value="GID10825.1"/>
    <property type="molecule type" value="Genomic_DNA"/>
</dbReference>
<dbReference type="InterPro" id="IPR015422">
    <property type="entry name" value="PyrdxlP-dep_Trfase_small"/>
</dbReference>
<evidence type="ECO:0000256" key="2">
    <source>
        <dbReference type="PIRSR" id="PIRSR000390-1"/>
    </source>
</evidence>
<feature type="modified residue" description="N6-(pyridoxal phosphate)lysine" evidence="3">
    <location>
        <position position="200"/>
    </location>
</feature>
<evidence type="ECO:0000256" key="4">
    <source>
        <dbReference type="RuleBase" id="RU004508"/>
    </source>
</evidence>
<reference evidence="5" key="1">
    <citation type="submission" date="2021-01" db="EMBL/GenBank/DDBJ databases">
        <title>Whole genome shotgun sequence of Actinocatenispora rupis NBRC 107355.</title>
        <authorList>
            <person name="Komaki H."/>
            <person name="Tamura T."/>
        </authorList>
    </citation>
    <scope>NUCLEOTIDE SEQUENCE</scope>
    <source>
        <strain evidence="5">NBRC 107355</strain>
    </source>
</reference>
<dbReference type="Pfam" id="PF01041">
    <property type="entry name" value="DegT_DnrJ_EryC1"/>
    <property type="match status" value="1"/>
</dbReference>
<sequence>MVAIEGGTPVRSAPFPSVSDASGRTFGPEEAEALARVVESGTLWRVNGTEVPALEREFAEYVGSRHAVASTSGTAALHLAVAAVDPEPGDEIIVPPITDFGTVIAVLAQGAVPVFADVDPVTGCLTAESVADKLSERTRAVIVVHLFGGPAPVADIVAVCRPRGVRVIEDCAQAYLTVPAGGGFAGTYGDLGCFSLQQSKHISAGDGGLTVTDDPALARRMALFADKGWPRDTGERTHLFLGLNYRMTELVAAVARVQLGRLRGVVDARRSVARRLVEGLSDLPGLLLPSTVDDHSFWLFPMRLDPARVPVTNSEYAKALVAEGIPVTAGYLDRPVYLVPALTERRTYGTSAYPLTAPPARREFTYAAGDCPVAETLIDETLLVLACNERYIDADVADIVTAVRAVHHHFQRS</sequence>
<dbReference type="InterPro" id="IPR015424">
    <property type="entry name" value="PyrdxlP-dep_Trfase"/>
</dbReference>
<accession>A0A8J3J2C5</accession>
<dbReference type="Proteomes" id="UP000612808">
    <property type="component" value="Unassembled WGS sequence"/>
</dbReference>
<dbReference type="PIRSF" id="PIRSF000390">
    <property type="entry name" value="PLP_StrS"/>
    <property type="match status" value="1"/>
</dbReference>
<gene>
    <name evidence="5" type="ORF">Aru02nite_17140</name>
</gene>
<evidence type="ECO:0000313" key="5">
    <source>
        <dbReference type="EMBL" id="GID10825.1"/>
    </source>
</evidence>
<dbReference type="AlphaFoldDB" id="A0A8J3J2C5"/>
<organism evidence="5 6">
    <name type="scientific">Actinocatenispora rupis</name>
    <dbReference type="NCBI Taxonomy" id="519421"/>
    <lineage>
        <taxon>Bacteria</taxon>
        <taxon>Bacillati</taxon>
        <taxon>Actinomycetota</taxon>
        <taxon>Actinomycetes</taxon>
        <taxon>Micromonosporales</taxon>
        <taxon>Micromonosporaceae</taxon>
        <taxon>Actinocatenispora</taxon>
    </lineage>
</organism>
<dbReference type="CDD" id="cd00616">
    <property type="entry name" value="AHBA_syn"/>
    <property type="match status" value="1"/>
</dbReference>
<comment type="cofactor">
    <cofactor evidence="1">
        <name>pyridoxal 5'-phosphate</name>
        <dbReference type="ChEBI" id="CHEBI:597326"/>
    </cofactor>
</comment>
<dbReference type="Gene3D" id="3.90.1150.10">
    <property type="entry name" value="Aspartate Aminotransferase, domain 1"/>
    <property type="match status" value="1"/>
</dbReference>
<dbReference type="SUPFAM" id="SSF53383">
    <property type="entry name" value="PLP-dependent transferases"/>
    <property type="match status" value="1"/>
</dbReference>
<proteinExistence type="inferred from homology"/>
<comment type="caution">
    <text evidence="5">The sequence shown here is derived from an EMBL/GenBank/DDBJ whole genome shotgun (WGS) entry which is preliminary data.</text>
</comment>
<dbReference type="GO" id="GO:0000271">
    <property type="term" value="P:polysaccharide biosynthetic process"/>
    <property type="evidence" value="ECO:0007669"/>
    <property type="project" value="TreeGrafter"/>
</dbReference>
<name>A0A8J3J2C5_9ACTN</name>